<dbReference type="Proteomes" id="UP001432222">
    <property type="component" value="Chromosome"/>
</dbReference>
<name>A0ABZ1TUD5_9ACTN</name>
<feature type="transmembrane region" description="Helical" evidence="2">
    <location>
        <begin position="104"/>
        <end position="129"/>
    </location>
</feature>
<keyword evidence="2" id="KW-1133">Transmembrane helix</keyword>
<evidence type="ECO:0000313" key="3">
    <source>
        <dbReference type="EMBL" id="WUQ82541.1"/>
    </source>
</evidence>
<evidence type="ECO:0000256" key="1">
    <source>
        <dbReference type="SAM" id="MobiDB-lite"/>
    </source>
</evidence>
<keyword evidence="2" id="KW-0812">Transmembrane</keyword>
<proteinExistence type="predicted"/>
<dbReference type="RefSeq" id="WP_328953595.1">
    <property type="nucleotide sequence ID" value="NZ_CP108110.1"/>
</dbReference>
<evidence type="ECO:0000256" key="2">
    <source>
        <dbReference type="SAM" id="Phobius"/>
    </source>
</evidence>
<gene>
    <name evidence="3" type="ORF">OHA16_05835</name>
</gene>
<feature type="transmembrane region" description="Helical" evidence="2">
    <location>
        <begin position="75"/>
        <end position="97"/>
    </location>
</feature>
<reference evidence="3" key="1">
    <citation type="submission" date="2022-10" db="EMBL/GenBank/DDBJ databases">
        <title>The complete genomes of actinobacterial strains from the NBC collection.</title>
        <authorList>
            <person name="Joergensen T.S."/>
            <person name="Alvarez Arevalo M."/>
            <person name="Sterndorff E.B."/>
            <person name="Faurdal D."/>
            <person name="Vuksanovic O."/>
            <person name="Mourched A.-S."/>
            <person name="Charusanti P."/>
            <person name="Shaw S."/>
            <person name="Blin K."/>
            <person name="Weber T."/>
        </authorList>
    </citation>
    <scope>NUCLEOTIDE SEQUENCE</scope>
    <source>
        <strain evidence="3">NBC_00222</strain>
    </source>
</reference>
<organism evidence="3 4">
    <name type="scientific">Kitasatospora purpeofusca</name>
    <dbReference type="NCBI Taxonomy" id="67352"/>
    <lineage>
        <taxon>Bacteria</taxon>
        <taxon>Bacillati</taxon>
        <taxon>Actinomycetota</taxon>
        <taxon>Actinomycetes</taxon>
        <taxon>Kitasatosporales</taxon>
        <taxon>Streptomycetaceae</taxon>
        <taxon>Kitasatospora</taxon>
    </lineage>
</organism>
<sequence>MTTAAMNPTMKPATTPSPSPAPSPVTERPVPVWALRTARALPLLALPVCLWRLPFGFGFQMGMDVPREDLSLWVTVPYVLALSLLSEAFALLCAGLVRPWGERVPAWVVVAAGTVAGVAFTALAVQWVLTTFELAGLHEVGFVNGWWRALATVTSGLFVLWGPLILALTYAYHRRRRA</sequence>
<feature type="transmembrane region" description="Helical" evidence="2">
    <location>
        <begin position="149"/>
        <end position="172"/>
    </location>
</feature>
<keyword evidence="4" id="KW-1185">Reference proteome</keyword>
<protein>
    <submittedName>
        <fullName evidence="3">Uncharacterized protein</fullName>
    </submittedName>
</protein>
<evidence type="ECO:0000313" key="4">
    <source>
        <dbReference type="Proteomes" id="UP001432222"/>
    </source>
</evidence>
<keyword evidence="2" id="KW-0472">Membrane</keyword>
<accession>A0ABZ1TUD5</accession>
<dbReference type="EMBL" id="CP108110">
    <property type="protein sequence ID" value="WUQ82541.1"/>
    <property type="molecule type" value="Genomic_DNA"/>
</dbReference>
<feature type="region of interest" description="Disordered" evidence="1">
    <location>
        <begin position="1"/>
        <end position="25"/>
    </location>
</feature>
<feature type="transmembrane region" description="Helical" evidence="2">
    <location>
        <begin position="43"/>
        <end position="63"/>
    </location>
</feature>